<proteinExistence type="predicted"/>
<keyword evidence="2" id="KW-0012">Acyltransferase</keyword>
<dbReference type="FunCoup" id="A0A1Y5RLT7">
    <property type="interactions" value="265"/>
</dbReference>
<evidence type="ECO:0000256" key="1">
    <source>
        <dbReference type="ARBA" id="ARBA00022679"/>
    </source>
</evidence>
<dbReference type="InParanoid" id="A0A1Y5RLT7"/>
<dbReference type="GO" id="GO:0016747">
    <property type="term" value="F:acyltransferase activity, transferring groups other than amino-acyl groups"/>
    <property type="evidence" value="ECO:0007669"/>
    <property type="project" value="InterPro"/>
</dbReference>
<evidence type="ECO:0000256" key="2">
    <source>
        <dbReference type="ARBA" id="ARBA00023315"/>
    </source>
</evidence>
<dbReference type="PROSITE" id="PS51186">
    <property type="entry name" value="GNAT"/>
    <property type="match status" value="1"/>
</dbReference>
<dbReference type="Pfam" id="PF00583">
    <property type="entry name" value="Acetyltransf_1"/>
    <property type="match status" value="1"/>
</dbReference>
<dbReference type="Proteomes" id="UP000193200">
    <property type="component" value="Unassembled WGS sequence"/>
</dbReference>
<dbReference type="CDD" id="cd04301">
    <property type="entry name" value="NAT_SF"/>
    <property type="match status" value="1"/>
</dbReference>
<dbReference type="SUPFAM" id="SSF55729">
    <property type="entry name" value="Acyl-CoA N-acyltransferases (Nat)"/>
    <property type="match status" value="1"/>
</dbReference>
<gene>
    <name evidence="4" type="ORF">OCH7691_00443</name>
</gene>
<dbReference type="Gene3D" id="3.40.630.30">
    <property type="match status" value="1"/>
</dbReference>
<reference evidence="4 5" key="1">
    <citation type="submission" date="2017-03" db="EMBL/GenBank/DDBJ databases">
        <authorList>
            <person name="Afonso C.L."/>
            <person name="Miller P.J."/>
            <person name="Scott M.A."/>
            <person name="Spackman E."/>
            <person name="Goraichik I."/>
            <person name="Dimitrov K.M."/>
            <person name="Suarez D.L."/>
            <person name="Swayne D.E."/>
        </authorList>
    </citation>
    <scope>NUCLEOTIDE SEQUENCE [LARGE SCALE GENOMIC DNA]</scope>
    <source>
        <strain evidence="4 5">CECT 7691</strain>
    </source>
</reference>
<evidence type="ECO:0000259" key="3">
    <source>
        <dbReference type="PROSITE" id="PS51186"/>
    </source>
</evidence>
<dbReference type="AlphaFoldDB" id="A0A1Y5RLT7"/>
<dbReference type="PANTHER" id="PTHR43420:SF51">
    <property type="entry name" value="PEPTIDYL-LYSINE N-ACETYLTRANSFERASE YIAC"/>
    <property type="match status" value="1"/>
</dbReference>
<name>A0A1Y5RLT7_9PROT</name>
<organism evidence="4 5">
    <name type="scientific">Oceanibacterium hippocampi</name>
    <dbReference type="NCBI Taxonomy" id="745714"/>
    <lineage>
        <taxon>Bacteria</taxon>
        <taxon>Pseudomonadati</taxon>
        <taxon>Pseudomonadota</taxon>
        <taxon>Alphaproteobacteria</taxon>
        <taxon>Sneathiellales</taxon>
        <taxon>Sneathiellaceae</taxon>
        <taxon>Oceanibacterium</taxon>
    </lineage>
</organism>
<keyword evidence="5" id="KW-1185">Reference proteome</keyword>
<protein>
    <submittedName>
        <fullName evidence="4">Ribosomal-protein-alanine N-acetyltransferase</fullName>
    </submittedName>
</protein>
<dbReference type="RefSeq" id="WP_217807750.1">
    <property type="nucleotide sequence ID" value="NZ_FWFR01000001.1"/>
</dbReference>
<dbReference type="InterPro" id="IPR016181">
    <property type="entry name" value="Acyl_CoA_acyltransferase"/>
</dbReference>
<dbReference type="InterPro" id="IPR050680">
    <property type="entry name" value="YpeA/RimI_acetyltransf"/>
</dbReference>
<evidence type="ECO:0000313" key="5">
    <source>
        <dbReference type="Proteomes" id="UP000193200"/>
    </source>
</evidence>
<feature type="domain" description="N-acetyltransferase" evidence="3">
    <location>
        <begin position="4"/>
        <end position="154"/>
    </location>
</feature>
<dbReference type="EMBL" id="FWFR01000001">
    <property type="protein sequence ID" value="SLN19504.1"/>
    <property type="molecule type" value="Genomic_DNA"/>
</dbReference>
<evidence type="ECO:0000313" key="4">
    <source>
        <dbReference type="EMBL" id="SLN19504.1"/>
    </source>
</evidence>
<dbReference type="InterPro" id="IPR000182">
    <property type="entry name" value="GNAT_dom"/>
</dbReference>
<dbReference type="PANTHER" id="PTHR43420">
    <property type="entry name" value="ACETYLTRANSFERASE"/>
    <property type="match status" value="1"/>
</dbReference>
<keyword evidence="1 4" id="KW-0808">Transferase</keyword>
<accession>A0A1Y5RLT7</accession>
<sequence>MSVPTIRRAGAEMVLVLAELHARTFSEAWPPGEIARLLATPGAFALLAVAEDTTPPLPLGFALLRTAADECELLSLAVLPDRRRQGVARMLLGRGIEDARAAGAVELFLEVAENNVAARALYLGLGFRHAGRRPEYYQRSDGKRDDALVLKRDI</sequence>